<feature type="transmembrane region" description="Helical" evidence="7">
    <location>
        <begin position="259"/>
        <end position="280"/>
    </location>
</feature>
<dbReference type="AlphaFoldDB" id="A0A2V3IVJ3"/>
<feature type="transmembrane region" description="Helical" evidence="7">
    <location>
        <begin position="375"/>
        <end position="395"/>
    </location>
</feature>
<evidence type="ECO:0000313" key="9">
    <source>
        <dbReference type="Proteomes" id="UP000247409"/>
    </source>
</evidence>
<evidence type="ECO:0000256" key="5">
    <source>
        <dbReference type="ARBA" id="ARBA00023136"/>
    </source>
</evidence>
<organism evidence="8 9">
    <name type="scientific">Gracilariopsis chorda</name>
    <dbReference type="NCBI Taxonomy" id="448386"/>
    <lineage>
        <taxon>Eukaryota</taxon>
        <taxon>Rhodophyta</taxon>
        <taxon>Florideophyceae</taxon>
        <taxon>Rhodymeniophycidae</taxon>
        <taxon>Gracilariales</taxon>
        <taxon>Gracilariaceae</taxon>
        <taxon>Gracilariopsis</taxon>
    </lineage>
</organism>
<evidence type="ECO:0000256" key="4">
    <source>
        <dbReference type="ARBA" id="ARBA00022989"/>
    </source>
</evidence>
<dbReference type="Proteomes" id="UP000247409">
    <property type="component" value="Unassembled WGS sequence"/>
</dbReference>
<dbReference type="EMBL" id="NBIV01000043">
    <property type="protein sequence ID" value="PXF46166.1"/>
    <property type="molecule type" value="Genomic_DNA"/>
</dbReference>
<dbReference type="GO" id="GO:0016020">
    <property type="term" value="C:membrane"/>
    <property type="evidence" value="ECO:0007669"/>
    <property type="project" value="UniProtKB-SubCell"/>
</dbReference>
<reference evidence="8 9" key="1">
    <citation type="journal article" date="2018" name="Mol. Biol. Evol.">
        <title>Analysis of the draft genome of the red seaweed Gracilariopsis chorda provides insights into genome size evolution in Rhodophyta.</title>
        <authorList>
            <person name="Lee J."/>
            <person name="Yang E.C."/>
            <person name="Graf L."/>
            <person name="Yang J.H."/>
            <person name="Qiu H."/>
            <person name="Zel Zion U."/>
            <person name="Chan C.X."/>
            <person name="Stephens T.G."/>
            <person name="Weber A.P.M."/>
            <person name="Boo G.H."/>
            <person name="Boo S.M."/>
            <person name="Kim K.M."/>
            <person name="Shin Y."/>
            <person name="Jung M."/>
            <person name="Lee S.J."/>
            <person name="Yim H.S."/>
            <person name="Lee J.H."/>
            <person name="Bhattacharya D."/>
            <person name="Yoon H.S."/>
        </authorList>
    </citation>
    <scope>NUCLEOTIDE SEQUENCE [LARGE SCALE GENOMIC DNA]</scope>
    <source>
        <strain evidence="8 9">SKKU-2015</strain>
        <tissue evidence="8">Whole body</tissue>
    </source>
</reference>
<name>A0A2V3IVJ3_9FLOR</name>
<feature type="transmembrane region" description="Helical" evidence="7">
    <location>
        <begin position="72"/>
        <end position="101"/>
    </location>
</feature>
<dbReference type="PANTHER" id="PTHR21716:SF62">
    <property type="entry name" value="TRANSPORT PROTEIN YDBI-RELATED"/>
    <property type="match status" value="1"/>
</dbReference>
<evidence type="ECO:0008006" key="10">
    <source>
        <dbReference type="Google" id="ProtNLM"/>
    </source>
</evidence>
<proteinExistence type="inferred from homology"/>
<feature type="transmembrane region" description="Helical" evidence="7">
    <location>
        <begin position="341"/>
        <end position="369"/>
    </location>
</feature>
<dbReference type="InterPro" id="IPR002549">
    <property type="entry name" value="AI-2E-like"/>
</dbReference>
<protein>
    <recommendedName>
        <fullName evidence="10">AI-2E family transporter</fullName>
    </recommendedName>
</protein>
<keyword evidence="4 7" id="KW-1133">Transmembrane helix</keyword>
<dbReference type="PANTHER" id="PTHR21716">
    <property type="entry name" value="TRANSMEMBRANE PROTEIN"/>
    <property type="match status" value="1"/>
</dbReference>
<comment type="caution">
    <text evidence="8">The sequence shown here is derived from an EMBL/GenBank/DDBJ whole genome shotgun (WGS) entry which is preliminary data.</text>
</comment>
<keyword evidence="3 7" id="KW-0812">Transmembrane</keyword>
<evidence type="ECO:0000256" key="2">
    <source>
        <dbReference type="ARBA" id="ARBA00009773"/>
    </source>
</evidence>
<feature type="compositionally biased region" description="Low complexity" evidence="6">
    <location>
        <begin position="200"/>
        <end position="210"/>
    </location>
</feature>
<feature type="region of interest" description="Disordered" evidence="6">
    <location>
        <begin position="197"/>
        <end position="219"/>
    </location>
</feature>
<feature type="region of interest" description="Disordered" evidence="6">
    <location>
        <begin position="18"/>
        <end position="41"/>
    </location>
</feature>
<evidence type="ECO:0000313" key="8">
    <source>
        <dbReference type="EMBL" id="PXF46166.1"/>
    </source>
</evidence>
<feature type="transmembrane region" description="Helical" evidence="7">
    <location>
        <begin position="424"/>
        <end position="443"/>
    </location>
</feature>
<accession>A0A2V3IVJ3</accession>
<evidence type="ECO:0000256" key="6">
    <source>
        <dbReference type="SAM" id="MobiDB-lite"/>
    </source>
</evidence>
<comment type="subcellular location">
    <subcellularLocation>
        <location evidence="1">Membrane</location>
        <topology evidence="1">Multi-pass membrane protein</topology>
    </subcellularLocation>
</comment>
<keyword evidence="9" id="KW-1185">Reference proteome</keyword>
<comment type="similarity">
    <text evidence="2">Belongs to the autoinducer-2 exporter (AI-2E) (TC 2.A.86) family.</text>
</comment>
<keyword evidence="5 7" id="KW-0472">Membrane</keyword>
<dbReference type="Pfam" id="PF01594">
    <property type="entry name" value="AI-2E_transport"/>
    <property type="match status" value="1"/>
</dbReference>
<evidence type="ECO:0000256" key="3">
    <source>
        <dbReference type="ARBA" id="ARBA00022692"/>
    </source>
</evidence>
<sequence length="466" mass="50796">MAFTSALPLASHLRPCRRFSPTHSALPPRPQPRPHRRRRTVVPPQCLSGREIAGVAVRTSEKALENLDAKRVASWAALAITLYALRSFFPVILGTFILGYVTNSVVRYVSRLTANRAPRRLIVGVFYAFIVTAISGFSLMTIPTVVREGQYFISTIQSENPYVYIANTMRKALGDDLTTKLEAYVITSVEMPEAAAKGTLPSSASSLSKPDSSKKDDSDVWTQARSRRLGILLQKSIRSYIAATITLITRLLGASTKVIFKAVLSLIFSFMIMWDLPVISRGVKRLKTSRLSFAYEELAPVVTKFGSVVGKSFEAQGLIATVNTALTTAGLLVLSIPGIGFLSVVTLVCSFIPVAGVFVSTLPMCIIALSEYGAAKAVAVIFMVILVHLIEAYVLNPQIYSAHLHLHPFMVLVVLYIAEHSYGIPGLLMAVPVSVYILRTIMIDDVEPKSLSRPSPAVESSQPAPE</sequence>
<dbReference type="GO" id="GO:0055085">
    <property type="term" value="P:transmembrane transport"/>
    <property type="evidence" value="ECO:0007669"/>
    <property type="project" value="TreeGrafter"/>
</dbReference>
<evidence type="ECO:0000256" key="1">
    <source>
        <dbReference type="ARBA" id="ARBA00004141"/>
    </source>
</evidence>
<feature type="transmembrane region" description="Helical" evidence="7">
    <location>
        <begin position="121"/>
        <end position="142"/>
    </location>
</feature>
<gene>
    <name evidence="8" type="ORF">BWQ96_04043</name>
</gene>
<evidence type="ECO:0000256" key="7">
    <source>
        <dbReference type="SAM" id="Phobius"/>
    </source>
</evidence>
<dbReference type="STRING" id="448386.A0A2V3IVJ3"/>
<dbReference type="OrthoDB" id="531865at2759"/>